<feature type="compositionally biased region" description="Basic and acidic residues" evidence="1">
    <location>
        <begin position="18"/>
        <end position="29"/>
    </location>
</feature>
<dbReference type="AlphaFoldDB" id="A0AAV7J628"/>
<name>A0AAV7J628_COTGL</name>
<organism evidence="2 3">
    <name type="scientific">Cotesia glomerata</name>
    <name type="common">Lepidopteran parasitic wasp</name>
    <name type="synonym">Apanteles glomeratus</name>
    <dbReference type="NCBI Taxonomy" id="32391"/>
    <lineage>
        <taxon>Eukaryota</taxon>
        <taxon>Metazoa</taxon>
        <taxon>Ecdysozoa</taxon>
        <taxon>Arthropoda</taxon>
        <taxon>Hexapoda</taxon>
        <taxon>Insecta</taxon>
        <taxon>Pterygota</taxon>
        <taxon>Neoptera</taxon>
        <taxon>Endopterygota</taxon>
        <taxon>Hymenoptera</taxon>
        <taxon>Apocrita</taxon>
        <taxon>Ichneumonoidea</taxon>
        <taxon>Braconidae</taxon>
        <taxon>Microgastrinae</taxon>
        <taxon>Cotesia</taxon>
    </lineage>
</organism>
<accession>A0AAV7J628</accession>
<dbReference type="Proteomes" id="UP000826195">
    <property type="component" value="Unassembled WGS sequence"/>
</dbReference>
<feature type="region of interest" description="Disordered" evidence="1">
    <location>
        <begin position="1"/>
        <end position="41"/>
    </location>
</feature>
<evidence type="ECO:0000313" key="2">
    <source>
        <dbReference type="EMBL" id="KAH0566811.1"/>
    </source>
</evidence>
<gene>
    <name evidence="2" type="ORF">KQX54_004484</name>
</gene>
<sequence>MYGYTYRRALMGRTPQHNTHDGDQSREQSGEPTHNSHLSDVDLQLLKDIKINKKLRRVQSSVDGAMDQRSFVLPRNTYATISSSQREDLEGEERVISSLSLAENRVGNRIDHQSGEDCKIKRADTSMEMQPWRKRDMETMENVI</sequence>
<protein>
    <submittedName>
        <fullName evidence="2">Uncharacterized protein</fullName>
    </submittedName>
</protein>
<evidence type="ECO:0000313" key="3">
    <source>
        <dbReference type="Proteomes" id="UP000826195"/>
    </source>
</evidence>
<dbReference type="EMBL" id="JAHXZJ010000001">
    <property type="protein sequence ID" value="KAH0566811.1"/>
    <property type="molecule type" value="Genomic_DNA"/>
</dbReference>
<evidence type="ECO:0000256" key="1">
    <source>
        <dbReference type="SAM" id="MobiDB-lite"/>
    </source>
</evidence>
<keyword evidence="3" id="KW-1185">Reference proteome</keyword>
<reference evidence="2 3" key="1">
    <citation type="journal article" date="2021" name="J. Hered.">
        <title>A chromosome-level genome assembly of the parasitoid wasp, Cotesia glomerata (Hymenoptera: Braconidae).</title>
        <authorList>
            <person name="Pinto B.J."/>
            <person name="Weis J.J."/>
            <person name="Gamble T."/>
            <person name="Ode P.J."/>
            <person name="Paul R."/>
            <person name="Zaspel J.M."/>
        </authorList>
    </citation>
    <scope>NUCLEOTIDE SEQUENCE [LARGE SCALE GENOMIC DNA]</scope>
    <source>
        <strain evidence="2">CgM1</strain>
    </source>
</reference>
<comment type="caution">
    <text evidence="2">The sequence shown here is derived from an EMBL/GenBank/DDBJ whole genome shotgun (WGS) entry which is preliminary data.</text>
</comment>
<proteinExistence type="predicted"/>